<protein>
    <submittedName>
        <fullName evidence="2">Uncharacterized protein YrrD, contains PRC-barrel domain</fullName>
    </submittedName>
</protein>
<dbReference type="SUPFAM" id="SSF50346">
    <property type="entry name" value="PRC-barrel domain"/>
    <property type="match status" value="2"/>
</dbReference>
<feature type="domain" description="PRC-barrel" evidence="1">
    <location>
        <begin position="3"/>
        <end position="66"/>
    </location>
</feature>
<dbReference type="EMBL" id="FQZB01000009">
    <property type="protein sequence ID" value="SHJ57770.1"/>
    <property type="molecule type" value="Genomic_DNA"/>
</dbReference>
<dbReference type="InterPro" id="IPR027275">
    <property type="entry name" value="PRC-brl_dom"/>
</dbReference>
<proteinExistence type="predicted"/>
<keyword evidence="3" id="KW-1185">Reference proteome</keyword>
<evidence type="ECO:0000313" key="2">
    <source>
        <dbReference type="EMBL" id="SHJ57770.1"/>
    </source>
</evidence>
<feature type="domain" description="PRC-barrel" evidence="1">
    <location>
        <begin position="73"/>
        <end position="126"/>
    </location>
</feature>
<dbReference type="AlphaFoldDB" id="A0A1M6KFU7"/>
<gene>
    <name evidence="2" type="ORF">SAMN02745163_02186</name>
</gene>
<dbReference type="OrthoDB" id="1716342at2"/>
<evidence type="ECO:0000313" key="3">
    <source>
        <dbReference type="Proteomes" id="UP000184310"/>
    </source>
</evidence>
<dbReference type="RefSeq" id="WP_072987130.1">
    <property type="nucleotide sequence ID" value="NZ_FQZB01000009.1"/>
</dbReference>
<dbReference type="STRING" id="1121302.SAMN02745163_02186"/>
<dbReference type="Pfam" id="PF05239">
    <property type="entry name" value="PRC"/>
    <property type="match status" value="2"/>
</dbReference>
<dbReference type="Proteomes" id="UP000184310">
    <property type="component" value="Unassembled WGS sequence"/>
</dbReference>
<name>A0A1M6KFU7_9CLOT</name>
<dbReference type="InterPro" id="IPR011033">
    <property type="entry name" value="PRC_barrel-like_sf"/>
</dbReference>
<accession>A0A1M6KFU7</accession>
<sequence length="168" mass="19547">MSYRMKDFISMKVYDDKGIFRGRVKDIALDYYNEKIIGFIVNPKMLSNRNYVDITDLISIDGCIIVRRIQNKKEFSFDDIKGMEVINKFGKMLGVIEDILVDLMNFNIKGLIVSTGFLDKIFYGKKIILIKNTILGDSEMLYCGDEKIILTSVPHNFLKREECYEKNL</sequence>
<evidence type="ECO:0000259" key="1">
    <source>
        <dbReference type="Pfam" id="PF05239"/>
    </source>
</evidence>
<dbReference type="Gene3D" id="2.30.30.240">
    <property type="entry name" value="PRC-barrel domain"/>
    <property type="match status" value="2"/>
</dbReference>
<organism evidence="2 3">
    <name type="scientific">Clostridium cavendishii DSM 21758</name>
    <dbReference type="NCBI Taxonomy" id="1121302"/>
    <lineage>
        <taxon>Bacteria</taxon>
        <taxon>Bacillati</taxon>
        <taxon>Bacillota</taxon>
        <taxon>Clostridia</taxon>
        <taxon>Eubacteriales</taxon>
        <taxon>Clostridiaceae</taxon>
        <taxon>Clostridium</taxon>
    </lineage>
</organism>
<reference evidence="2 3" key="1">
    <citation type="submission" date="2016-11" db="EMBL/GenBank/DDBJ databases">
        <authorList>
            <person name="Jaros S."/>
            <person name="Januszkiewicz K."/>
            <person name="Wedrychowicz H."/>
        </authorList>
    </citation>
    <scope>NUCLEOTIDE SEQUENCE [LARGE SCALE GENOMIC DNA]</scope>
    <source>
        <strain evidence="2 3">DSM 21758</strain>
    </source>
</reference>